<organism evidence="5 6">
    <name type="scientific">Hericium alpestre</name>
    <dbReference type="NCBI Taxonomy" id="135208"/>
    <lineage>
        <taxon>Eukaryota</taxon>
        <taxon>Fungi</taxon>
        <taxon>Dikarya</taxon>
        <taxon>Basidiomycota</taxon>
        <taxon>Agaricomycotina</taxon>
        <taxon>Agaricomycetes</taxon>
        <taxon>Russulales</taxon>
        <taxon>Hericiaceae</taxon>
        <taxon>Hericium</taxon>
    </lineage>
</organism>
<dbReference type="InterPro" id="IPR036188">
    <property type="entry name" value="FAD/NAD-bd_sf"/>
</dbReference>
<keyword evidence="4" id="KW-0812">Transmembrane</keyword>
<evidence type="ECO:0008006" key="7">
    <source>
        <dbReference type="Google" id="ProtNLM"/>
    </source>
</evidence>
<protein>
    <recommendedName>
        <fullName evidence="7">FAD dependent oxidoreductase domain-containing protein</fullName>
    </recommendedName>
</protein>
<dbReference type="AlphaFoldDB" id="A0A4Y9ZJ51"/>
<dbReference type="GO" id="GO:0004497">
    <property type="term" value="F:monooxygenase activity"/>
    <property type="evidence" value="ECO:0007669"/>
    <property type="project" value="UniProtKB-KW"/>
</dbReference>
<dbReference type="EMBL" id="SFCI01002432">
    <property type="protein sequence ID" value="TFY73913.1"/>
    <property type="molecule type" value="Genomic_DNA"/>
</dbReference>
<dbReference type="OrthoDB" id="5428495at2759"/>
<keyword evidence="6" id="KW-1185">Reference proteome</keyword>
<dbReference type="PANTHER" id="PTHR13789">
    <property type="entry name" value="MONOOXYGENASE"/>
    <property type="match status" value="1"/>
</dbReference>
<evidence type="ECO:0000313" key="5">
    <source>
        <dbReference type="EMBL" id="TFY73913.1"/>
    </source>
</evidence>
<comment type="similarity">
    <text evidence="1">Belongs to the paxM FAD-dependent monooxygenase family.</text>
</comment>
<keyword evidence="3" id="KW-0503">Monooxygenase</keyword>
<keyword evidence="4" id="KW-0472">Membrane</keyword>
<comment type="caution">
    <text evidence="5">The sequence shown here is derived from an EMBL/GenBank/DDBJ whole genome shotgun (WGS) entry which is preliminary data.</text>
</comment>
<proteinExistence type="inferred from homology"/>
<feature type="transmembrane region" description="Helical" evidence="4">
    <location>
        <begin position="6"/>
        <end position="28"/>
    </location>
</feature>
<name>A0A4Y9ZJ51_9AGAM</name>
<reference evidence="5 6" key="1">
    <citation type="submission" date="2019-02" db="EMBL/GenBank/DDBJ databases">
        <title>Genome sequencing of the rare red list fungi Hericium alpestre (H. flagellum).</title>
        <authorList>
            <person name="Buettner E."/>
            <person name="Kellner H."/>
        </authorList>
    </citation>
    <scope>NUCLEOTIDE SEQUENCE [LARGE SCALE GENOMIC DNA]</scope>
    <source>
        <strain evidence="5 6">DSM 108284</strain>
    </source>
</reference>
<keyword evidence="4" id="KW-1133">Transmembrane helix</keyword>
<evidence type="ECO:0000256" key="2">
    <source>
        <dbReference type="ARBA" id="ARBA00023002"/>
    </source>
</evidence>
<dbReference type="Pfam" id="PF13450">
    <property type="entry name" value="NAD_binding_8"/>
    <property type="match status" value="1"/>
</dbReference>
<dbReference type="InterPro" id="IPR050493">
    <property type="entry name" value="FAD-dep_Monooxygenase_BioMet"/>
</dbReference>
<evidence type="ECO:0000256" key="4">
    <source>
        <dbReference type="SAM" id="Phobius"/>
    </source>
</evidence>
<evidence type="ECO:0000256" key="3">
    <source>
        <dbReference type="ARBA" id="ARBA00023033"/>
    </source>
</evidence>
<dbReference type="Gene3D" id="3.50.50.60">
    <property type="entry name" value="FAD/NAD(P)-binding domain"/>
    <property type="match status" value="1"/>
</dbReference>
<dbReference type="PANTHER" id="PTHR13789:SF309">
    <property type="entry name" value="PUTATIVE (AFU_ORTHOLOGUE AFUA_6G14510)-RELATED"/>
    <property type="match status" value="1"/>
</dbReference>
<dbReference type="SUPFAM" id="SSF51905">
    <property type="entry name" value="FAD/NAD(P)-binding domain"/>
    <property type="match status" value="1"/>
</dbReference>
<dbReference type="STRING" id="135208.A0A4Y9ZJ51"/>
<sequence length="123" mass="13373">MNRQAALQIDFIIVGGGIAGLASAYALASSGHRVRVLEKLPGLQQPAGGVRVPPNLTKILLEWGLHDELVRRGSKVRPTNLESFETGEIIGYLEWQEDVMKESGAPFFMLHVRALVCLSVPAP</sequence>
<keyword evidence="2" id="KW-0560">Oxidoreductase</keyword>
<dbReference type="Proteomes" id="UP000298061">
    <property type="component" value="Unassembled WGS sequence"/>
</dbReference>
<evidence type="ECO:0000313" key="6">
    <source>
        <dbReference type="Proteomes" id="UP000298061"/>
    </source>
</evidence>
<gene>
    <name evidence="5" type="ORF">EWM64_g10099</name>
</gene>
<evidence type="ECO:0000256" key="1">
    <source>
        <dbReference type="ARBA" id="ARBA00007992"/>
    </source>
</evidence>
<accession>A0A4Y9ZJ51</accession>